<gene>
    <name evidence="2" type="ORF">EH165_10630</name>
</gene>
<evidence type="ECO:0000313" key="2">
    <source>
        <dbReference type="EMBL" id="AZI59563.1"/>
    </source>
</evidence>
<name>A0A3G8ZQM8_9ACTN</name>
<dbReference type="OrthoDB" id="9771846at2"/>
<dbReference type="Gene3D" id="3.90.550.10">
    <property type="entry name" value="Spore Coat Polysaccharide Biosynthesis Protein SpsA, Chain A"/>
    <property type="match status" value="1"/>
</dbReference>
<dbReference type="Pfam" id="PF00535">
    <property type="entry name" value="Glycos_transf_2"/>
    <property type="match status" value="1"/>
</dbReference>
<dbReference type="Proteomes" id="UP000268084">
    <property type="component" value="Chromosome"/>
</dbReference>
<proteinExistence type="predicted"/>
<dbReference type="GO" id="GO:0016740">
    <property type="term" value="F:transferase activity"/>
    <property type="evidence" value="ECO:0007669"/>
    <property type="project" value="UniProtKB-KW"/>
</dbReference>
<dbReference type="InterPro" id="IPR001173">
    <property type="entry name" value="Glyco_trans_2-like"/>
</dbReference>
<evidence type="ECO:0000313" key="3">
    <source>
        <dbReference type="Proteomes" id="UP000268084"/>
    </source>
</evidence>
<dbReference type="KEGG" id="nak:EH165_10630"/>
<evidence type="ECO:0000259" key="1">
    <source>
        <dbReference type="Pfam" id="PF00535"/>
    </source>
</evidence>
<dbReference type="SUPFAM" id="SSF53448">
    <property type="entry name" value="Nucleotide-diphospho-sugar transferases"/>
    <property type="match status" value="1"/>
</dbReference>
<dbReference type="AlphaFoldDB" id="A0A3G8ZQM8"/>
<dbReference type="InterPro" id="IPR029044">
    <property type="entry name" value="Nucleotide-diphossugar_trans"/>
</dbReference>
<dbReference type="PANTHER" id="PTHR43179">
    <property type="entry name" value="RHAMNOSYLTRANSFERASE WBBL"/>
    <property type="match status" value="1"/>
</dbReference>
<feature type="domain" description="Glycosyltransferase 2-like" evidence="1">
    <location>
        <begin position="14"/>
        <end position="186"/>
    </location>
</feature>
<dbReference type="EMBL" id="CP034170">
    <property type="protein sequence ID" value="AZI59563.1"/>
    <property type="molecule type" value="Genomic_DNA"/>
</dbReference>
<reference evidence="2 3" key="2">
    <citation type="submission" date="2018-12" db="EMBL/GenBank/DDBJ databases">
        <title>Nakamurella antarcticus sp. nov., isolated from Antarctica South Shetland Islands soil.</title>
        <authorList>
            <person name="Peng F."/>
        </authorList>
    </citation>
    <scope>NUCLEOTIDE SEQUENCE [LARGE SCALE GENOMIC DNA]</scope>
    <source>
        <strain evidence="2 3">S14-144</strain>
    </source>
</reference>
<reference evidence="2 3" key="1">
    <citation type="submission" date="2018-11" db="EMBL/GenBank/DDBJ databases">
        <authorList>
            <person name="Da X."/>
        </authorList>
    </citation>
    <scope>NUCLEOTIDE SEQUENCE [LARGE SCALE GENOMIC DNA]</scope>
    <source>
        <strain evidence="2 3">S14-144</strain>
    </source>
</reference>
<accession>A0A3G8ZQM8</accession>
<organism evidence="2 3">
    <name type="scientific">Nakamurella antarctica</name>
    <dbReference type="NCBI Taxonomy" id="1902245"/>
    <lineage>
        <taxon>Bacteria</taxon>
        <taxon>Bacillati</taxon>
        <taxon>Actinomycetota</taxon>
        <taxon>Actinomycetes</taxon>
        <taxon>Nakamurellales</taxon>
        <taxon>Nakamurellaceae</taxon>
        <taxon>Nakamurella</taxon>
    </lineage>
</organism>
<protein>
    <submittedName>
        <fullName evidence="2">Glycosyltransferase family 2 protein</fullName>
    </submittedName>
</protein>
<keyword evidence="2" id="KW-0808">Transferase</keyword>
<sequence length="296" mass="32026">MVTVTYFPGETVTLLLESVEAAADWVKWGRPTVVMADNGSTDGSIEEVEKTGLATVLHTGGNLGFGGGANAGVAALPKAMEWVLICNSDLTFAPGAIEELLSAAGRHPRAGALGPMLLTPDGQPYPSARELPSIGRGVGHAAFGWVWPRNPWTKAYRRDHEIPQERGAGWLSGACLLVRRSVFDQLGGFDPAFFMFFEDVDLGDRIGRAGWENVYVPSARVTHIGGHSTQRHQAEMTAAHHRSAYVYLARRYVHWWQAPLRMALKAGLTIRSAMARRSAALAGGADLPTRPEINCN</sequence>
<keyword evidence="3" id="KW-1185">Reference proteome</keyword>
<dbReference type="PANTHER" id="PTHR43179:SF7">
    <property type="entry name" value="RHAMNOSYLTRANSFERASE WBBL"/>
    <property type="match status" value="1"/>
</dbReference>